<protein>
    <submittedName>
        <fullName evidence="1">Uncharacterized protein</fullName>
    </submittedName>
</protein>
<proteinExistence type="predicted"/>
<organism evidence="1 2">
    <name type="scientific">Streptomyces gamaensis</name>
    <dbReference type="NCBI Taxonomy" id="1763542"/>
    <lineage>
        <taxon>Bacteria</taxon>
        <taxon>Bacillati</taxon>
        <taxon>Actinomycetota</taxon>
        <taxon>Actinomycetes</taxon>
        <taxon>Kitasatosporales</taxon>
        <taxon>Streptomycetaceae</taxon>
        <taxon>Streptomyces</taxon>
    </lineage>
</organism>
<sequence length="61" mass="6541">MSAVPGEFTGGQWISGVTAAEPGRRFTWVVLDSAGRPQDSTWTVAASPAKIKDVVGERRPR</sequence>
<dbReference type="EMBL" id="JBHSPB010000019">
    <property type="protein sequence ID" value="MFC5723599.1"/>
    <property type="molecule type" value="Genomic_DNA"/>
</dbReference>
<accession>A0ABW0Z450</accession>
<evidence type="ECO:0000313" key="2">
    <source>
        <dbReference type="Proteomes" id="UP001596083"/>
    </source>
</evidence>
<evidence type="ECO:0000313" key="1">
    <source>
        <dbReference type="EMBL" id="MFC5723599.1"/>
    </source>
</evidence>
<name>A0ABW0Z450_9ACTN</name>
<dbReference type="RefSeq" id="WP_390319911.1">
    <property type="nucleotide sequence ID" value="NZ_JBHSPB010000019.1"/>
</dbReference>
<gene>
    <name evidence="1" type="ORF">ACFP1Z_25895</name>
</gene>
<dbReference type="Proteomes" id="UP001596083">
    <property type="component" value="Unassembled WGS sequence"/>
</dbReference>
<comment type="caution">
    <text evidence="1">The sequence shown here is derived from an EMBL/GenBank/DDBJ whole genome shotgun (WGS) entry which is preliminary data.</text>
</comment>
<reference evidence="2" key="1">
    <citation type="journal article" date="2019" name="Int. J. Syst. Evol. Microbiol.">
        <title>The Global Catalogue of Microorganisms (GCM) 10K type strain sequencing project: providing services to taxonomists for standard genome sequencing and annotation.</title>
        <authorList>
            <consortium name="The Broad Institute Genomics Platform"/>
            <consortium name="The Broad Institute Genome Sequencing Center for Infectious Disease"/>
            <person name="Wu L."/>
            <person name="Ma J."/>
        </authorList>
    </citation>
    <scope>NUCLEOTIDE SEQUENCE [LARGE SCALE GENOMIC DNA]</scope>
    <source>
        <strain evidence="2">CGMCC 4.7304</strain>
    </source>
</reference>
<keyword evidence="2" id="KW-1185">Reference proteome</keyword>